<evidence type="ECO:0000256" key="5">
    <source>
        <dbReference type="ARBA" id="ARBA00022737"/>
    </source>
</evidence>
<evidence type="ECO:0008006" key="9">
    <source>
        <dbReference type="Google" id="ProtNLM"/>
    </source>
</evidence>
<dbReference type="FunFam" id="3.80.10.10:FF:000269">
    <property type="entry name" value="Piriformospora indica-insensitive protein 2"/>
    <property type="match status" value="1"/>
</dbReference>
<comment type="caution">
    <text evidence="7">The sequence shown here is derived from an EMBL/GenBank/DDBJ whole genome shotgun (WGS) entry which is preliminary data.</text>
</comment>
<accession>A0A328D784</accession>
<keyword evidence="5" id="KW-0677">Repeat</keyword>
<keyword evidence="6" id="KW-0472">Membrane</keyword>
<keyword evidence="4" id="KW-0732">Signal</keyword>
<proteinExistence type="predicted"/>
<dbReference type="Proteomes" id="UP000249390">
    <property type="component" value="Unassembled WGS sequence"/>
</dbReference>
<evidence type="ECO:0000313" key="7">
    <source>
        <dbReference type="EMBL" id="RAL40181.1"/>
    </source>
</evidence>
<keyword evidence="2" id="KW-1003">Cell membrane</keyword>
<dbReference type="InterPro" id="IPR052941">
    <property type="entry name" value="StomDev_PlantInt_Reg"/>
</dbReference>
<dbReference type="FunFam" id="3.80.10.10:FF:000299">
    <property type="entry name" value="Piriformospora indica-insensitive protein 2"/>
    <property type="match status" value="1"/>
</dbReference>
<evidence type="ECO:0000256" key="4">
    <source>
        <dbReference type="ARBA" id="ARBA00022729"/>
    </source>
</evidence>
<dbReference type="SMART" id="SM00369">
    <property type="entry name" value="LRR_TYP"/>
    <property type="match status" value="5"/>
</dbReference>
<keyword evidence="3" id="KW-0433">Leucine-rich repeat</keyword>
<comment type="subcellular location">
    <subcellularLocation>
        <location evidence="1">Cell membrane</location>
    </subcellularLocation>
</comment>
<dbReference type="InterPro" id="IPR001611">
    <property type="entry name" value="Leu-rich_rpt"/>
</dbReference>
<dbReference type="InterPro" id="IPR003591">
    <property type="entry name" value="Leu-rich_rpt_typical-subtyp"/>
</dbReference>
<dbReference type="InterPro" id="IPR032675">
    <property type="entry name" value="LRR_dom_sf"/>
</dbReference>
<evidence type="ECO:0000256" key="2">
    <source>
        <dbReference type="ARBA" id="ARBA00022475"/>
    </source>
</evidence>
<evidence type="ECO:0000256" key="1">
    <source>
        <dbReference type="ARBA" id="ARBA00004236"/>
    </source>
</evidence>
<evidence type="ECO:0000256" key="6">
    <source>
        <dbReference type="ARBA" id="ARBA00023136"/>
    </source>
</evidence>
<gene>
    <name evidence="7" type="ORF">DM860_008321</name>
</gene>
<organism evidence="7 8">
    <name type="scientific">Cuscuta australis</name>
    <dbReference type="NCBI Taxonomy" id="267555"/>
    <lineage>
        <taxon>Eukaryota</taxon>
        <taxon>Viridiplantae</taxon>
        <taxon>Streptophyta</taxon>
        <taxon>Embryophyta</taxon>
        <taxon>Tracheophyta</taxon>
        <taxon>Spermatophyta</taxon>
        <taxon>Magnoliopsida</taxon>
        <taxon>eudicotyledons</taxon>
        <taxon>Gunneridae</taxon>
        <taxon>Pentapetalae</taxon>
        <taxon>asterids</taxon>
        <taxon>lamiids</taxon>
        <taxon>Solanales</taxon>
        <taxon>Convolvulaceae</taxon>
        <taxon>Cuscuteae</taxon>
        <taxon>Cuscuta</taxon>
        <taxon>Cuscuta subgen. Grammica</taxon>
        <taxon>Cuscuta sect. Cleistogrammica</taxon>
    </lineage>
</organism>
<dbReference type="GO" id="GO:0005886">
    <property type="term" value="C:plasma membrane"/>
    <property type="evidence" value="ECO:0007669"/>
    <property type="project" value="UniProtKB-SubCell"/>
</dbReference>
<reference evidence="7 8" key="1">
    <citation type="submission" date="2018-06" db="EMBL/GenBank/DDBJ databases">
        <title>The Genome of Cuscuta australis (Dodder) Provides Insight into the Evolution of Plant Parasitism.</title>
        <authorList>
            <person name="Liu H."/>
        </authorList>
    </citation>
    <scope>NUCLEOTIDE SEQUENCE [LARGE SCALE GENOMIC DNA]</scope>
    <source>
        <strain evidence="8">cv. Yunnan</strain>
        <tissue evidence="7">Vines</tissue>
    </source>
</reference>
<dbReference type="Pfam" id="PF13855">
    <property type="entry name" value="LRR_8"/>
    <property type="match status" value="1"/>
</dbReference>
<dbReference type="GO" id="GO:0006952">
    <property type="term" value="P:defense response"/>
    <property type="evidence" value="ECO:0007669"/>
    <property type="project" value="UniProtKB-ARBA"/>
</dbReference>
<dbReference type="PANTHER" id="PTHR48004:SF55">
    <property type="entry name" value="LEUCINE-RICH REPEAT (LRR) FAMILY PROTEIN-RELATED"/>
    <property type="match status" value="1"/>
</dbReference>
<name>A0A328D784_9ASTE</name>
<dbReference type="PANTHER" id="PTHR48004">
    <property type="entry name" value="OS01G0149700 PROTEIN"/>
    <property type="match status" value="1"/>
</dbReference>
<dbReference type="PRINTS" id="PR00019">
    <property type="entry name" value="LEURICHRPT"/>
</dbReference>
<dbReference type="Pfam" id="PF00560">
    <property type="entry name" value="LRR_1"/>
    <property type="match status" value="3"/>
</dbReference>
<dbReference type="Gene3D" id="3.80.10.10">
    <property type="entry name" value="Ribonuclease Inhibitor"/>
    <property type="match status" value="3"/>
</dbReference>
<sequence length="495" mass="53869">MHLVHFKKEGMNACAFFGRSEKEMSFAVVFLVCFAVWCNGEEEAPLMEETEQEALYSAIQGFVGKQWNGSDLYPDPCGWTPIQGVSCDLFNGVWHVTDMSIGPVHENSLQCSQNPEFTHHLFSLKHLKSLSFFACFLYPHRNPVSISSLPWESLSETLVSVEFRSNPGLVGQVPSSFGSLRKLESLVLVENGLSGNLPGEIGNFGLLRRLVLSGNHFWGQVPGSFGGLRSLLILDLSRNSLSGILPASLGQLGSLLKLDLSKNRFGGKIPGEIGDLKNLTLLDLSGNNFAGGLPREVLKMESLQELVASDNPTLGGTLMGLDWGHLRESLSVLDMSNAKLTGGIPESIMALGKLRFLGLNDNNLTGEIPSRIADLPNIAAVYLNGNNLTGELQFPEGYYGKMGRRLGLWGNPNLCYPFESTGKVPFGVKACQQQQQQDVTTTTTTLGADVTNSMFGSGDSRKGDEDLNYLISLGISSHFGIWKTLLAQLLIIAHL</sequence>
<keyword evidence="8" id="KW-1185">Reference proteome</keyword>
<dbReference type="AlphaFoldDB" id="A0A328D784"/>
<dbReference type="EMBL" id="NQVE01000195">
    <property type="protein sequence ID" value="RAL40181.1"/>
    <property type="molecule type" value="Genomic_DNA"/>
</dbReference>
<dbReference type="SUPFAM" id="SSF52058">
    <property type="entry name" value="L domain-like"/>
    <property type="match status" value="1"/>
</dbReference>
<evidence type="ECO:0000313" key="8">
    <source>
        <dbReference type="Proteomes" id="UP000249390"/>
    </source>
</evidence>
<protein>
    <recommendedName>
        <fullName evidence="9">Leucine-rich repeat-containing N-terminal plant-type domain-containing protein</fullName>
    </recommendedName>
</protein>
<evidence type="ECO:0000256" key="3">
    <source>
        <dbReference type="ARBA" id="ARBA00022614"/>
    </source>
</evidence>
<dbReference type="GO" id="GO:0051707">
    <property type="term" value="P:response to other organism"/>
    <property type="evidence" value="ECO:0007669"/>
    <property type="project" value="UniProtKB-ARBA"/>
</dbReference>